<feature type="region of interest" description="Disordered" evidence="1">
    <location>
        <begin position="1"/>
        <end position="38"/>
    </location>
</feature>
<dbReference type="AlphaFoldDB" id="A0AAD5JKI4"/>
<sequence length="137" mass="15721">MERVYSSKKHGIRTRNAKSREREVQGNLQNQGQEEDSKRVAWNLEEEITKVIETGVALGFNFNEVEIRDQRQDSAEFRRHLGMPVFQRKTVGSTSRISISEEHAAQRAVVEADKKRAEDATTRLSKGKASALRWHNT</sequence>
<gene>
    <name evidence="2" type="ORF">LWI28_019245</name>
</gene>
<accession>A0AAD5JKI4</accession>
<feature type="compositionally biased region" description="Basic and acidic residues" evidence="1">
    <location>
        <begin position="110"/>
        <end position="121"/>
    </location>
</feature>
<feature type="compositionally biased region" description="Basic residues" evidence="1">
    <location>
        <begin position="1"/>
        <end position="17"/>
    </location>
</feature>
<name>A0AAD5JKI4_ACENE</name>
<reference evidence="2" key="2">
    <citation type="submission" date="2023-02" db="EMBL/GenBank/DDBJ databases">
        <authorList>
            <person name="Swenson N.G."/>
            <person name="Wegrzyn J.L."/>
            <person name="Mcevoy S.L."/>
        </authorList>
    </citation>
    <scope>NUCLEOTIDE SEQUENCE</scope>
    <source>
        <strain evidence="2">91603</strain>
        <tissue evidence="2">Leaf</tissue>
    </source>
</reference>
<evidence type="ECO:0000256" key="1">
    <source>
        <dbReference type="SAM" id="MobiDB-lite"/>
    </source>
</evidence>
<evidence type="ECO:0000313" key="2">
    <source>
        <dbReference type="EMBL" id="KAI9195904.1"/>
    </source>
</evidence>
<evidence type="ECO:0000313" key="3">
    <source>
        <dbReference type="Proteomes" id="UP001064489"/>
    </source>
</evidence>
<organism evidence="2 3">
    <name type="scientific">Acer negundo</name>
    <name type="common">Box elder</name>
    <dbReference type="NCBI Taxonomy" id="4023"/>
    <lineage>
        <taxon>Eukaryota</taxon>
        <taxon>Viridiplantae</taxon>
        <taxon>Streptophyta</taxon>
        <taxon>Embryophyta</taxon>
        <taxon>Tracheophyta</taxon>
        <taxon>Spermatophyta</taxon>
        <taxon>Magnoliopsida</taxon>
        <taxon>eudicotyledons</taxon>
        <taxon>Gunneridae</taxon>
        <taxon>Pentapetalae</taxon>
        <taxon>rosids</taxon>
        <taxon>malvids</taxon>
        <taxon>Sapindales</taxon>
        <taxon>Sapindaceae</taxon>
        <taxon>Hippocastanoideae</taxon>
        <taxon>Acereae</taxon>
        <taxon>Acer</taxon>
    </lineage>
</organism>
<dbReference type="EMBL" id="JAJSOW010000003">
    <property type="protein sequence ID" value="KAI9195904.1"/>
    <property type="molecule type" value="Genomic_DNA"/>
</dbReference>
<feature type="region of interest" description="Disordered" evidence="1">
    <location>
        <begin position="110"/>
        <end position="137"/>
    </location>
</feature>
<comment type="caution">
    <text evidence="2">The sequence shown here is derived from an EMBL/GenBank/DDBJ whole genome shotgun (WGS) entry which is preliminary data.</text>
</comment>
<reference evidence="2" key="1">
    <citation type="journal article" date="2022" name="Plant J.">
        <title>Strategies of tolerance reflected in two North American maple genomes.</title>
        <authorList>
            <person name="McEvoy S.L."/>
            <person name="Sezen U.U."/>
            <person name="Trouern-Trend A."/>
            <person name="McMahon S.M."/>
            <person name="Schaberg P.G."/>
            <person name="Yang J."/>
            <person name="Wegrzyn J.L."/>
            <person name="Swenson N.G."/>
        </authorList>
    </citation>
    <scope>NUCLEOTIDE SEQUENCE</scope>
    <source>
        <strain evidence="2">91603</strain>
    </source>
</reference>
<keyword evidence="3" id="KW-1185">Reference proteome</keyword>
<protein>
    <submittedName>
        <fullName evidence="2">Uncharacterized protein</fullName>
    </submittedName>
</protein>
<dbReference type="Proteomes" id="UP001064489">
    <property type="component" value="Chromosome 1"/>
</dbReference>
<proteinExistence type="predicted"/>